<evidence type="ECO:0000256" key="2">
    <source>
        <dbReference type="ARBA" id="ARBA00022475"/>
    </source>
</evidence>
<keyword evidence="2" id="KW-1003">Cell membrane</keyword>
<dbReference type="InParanoid" id="A0A6P6XVJ7"/>
<dbReference type="Proteomes" id="UP000515146">
    <property type="component" value="Unplaced"/>
</dbReference>
<dbReference type="FunFam" id="2.60.40.10:FF:000005">
    <property type="entry name" value="Neuronal cell adhesion molecule"/>
    <property type="match status" value="1"/>
</dbReference>
<dbReference type="Pfam" id="PF07679">
    <property type="entry name" value="I-set"/>
    <property type="match status" value="2"/>
</dbReference>
<dbReference type="KEGG" id="dpte:113791410"/>
<dbReference type="PANTHER" id="PTHR45080:SF33">
    <property type="entry name" value="IG-LIKE DOMAIN-CONTAINING PROTEIN"/>
    <property type="match status" value="1"/>
</dbReference>
<dbReference type="GO" id="GO:0050808">
    <property type="term" value="P:synapse organization"/>
    <property type="evidence" value="ECO:0007669"/>
    <property type="project" value="TreeGrafter"/>
</dbReference>
<comment type="subcellular location">
    <subcellularLocation>
        <location evidence="1">Cell membrane</location>
    </subcellularLocation>
</comment>
<feature type="domain" description="Ig-like" evidence="10">
    <location>
        <begin position="131"/>
        <end position="224"/>
    </location>
</feature>
<accession>A0A6P6XVJ7</accession>
<dbReference type="GO" id="GO:0005886">
    <property type="term" value="C:plasma membrane"/>
    <property type="evidence" value="ECO:0007669"/>
    <property type="project" value="UniProtKB-SubCell"/>
</dbReference>
<evidence type="ECO:0000256" key="4">
    <source>
        <dbReference type="ARBA" id="ARBA00023136"/>
    </source>
</evidence>
<dbReference type="CDD" id="cd00096">
    <property type="entry name" value="Ig"/>
    <property type="match status" value="1"/>
</dbReference>
<gene>
    <name evidence="12" type="primary">LOC113791410</name>
</gene>
<organism evidence="11 12">
    <name type="scientific">Dermatophagoides pteronyssinus</name>
    <name type="common">European house dust mite</name>
    <dbReference type="NCBI Taxonomy" id="6956"/>
    <lineage>
        <taxon>Eukaryota</taxon>
        <taxon>Metazoa</taxon>
        <taxon>Ecdysozoa</taxon>
        <taxon>Arthropoda</taxon>
        <taxon>Chelicerata</taxon>
        <taxon>Arachnida</taxon>
        <taxon>Acari</taxon>
        <taxon>Acariformes</taxon>
        <taxon>Sarcoptiformes</taxon>
        <taxon>Astigmata</taxon>
        <taxon>Psoroptidia</taxon>
        <taxon>Analgoidea</taxon>
        <taxon>Pyroglyphidae</taxon>
        <taxon>Dermatophagoidinae</taxon>
        <taxon>Dermatophagoides</taxon>
    </lineage>
</organism>
<keyword evidence="5" id="KW-1015">Disulfide bond</keyword>
<keyword evidence="4 8" id="KW-0472">Membrane</keyword>
<dbReference type="SMART" id="SM00408">
    <property type="entry name" value="IGc2"/>
    <property type="match status" value="3"/>
</dbReference>
<sequence>MFIIKILIFILFLSSFDSFIMINAQRNPTISFISKDKVVNIGDNLELKCQAQDAESYPVAWTKLSPSADQEQVFISKGQSIIIPSNRHQILYDDRDSTYTLIIEKIQEIDVGIYRCEITTAVNTKIWADVPVIVRIPPVIADNSTRSVITAVGERVTLKCYASGYPTPMISWRREKNRLLPNQMAFYKGNNLTIEHVTKDDRGTYYCVADNGVGQGARRNIGVEVEFPPFVRAGRSLVKQALQYDADLHCHIEAFPSPSIQWYKDGQIINDNQHYQINTFVRTDEFIDTTLRVRRIEKRQFGIYICQANNKLGTNQTMIELSESVNIVCPPACDVGFYLSDATATKHYYHYGFLSIFIIMAIMISR</sequence>
<name>A0A6P6XVJ7_DERPT</name>
<evidence type="ECO:0000256" key="7">
    <source>
        <dbReference type="ARBA" id="ARBA00023319"/>
    </source>
</evidence>
<dbReference type="InterPro" id="IPR003599">
    <property type="entry name" value="Ig_sub"/>
</dbReference>
<evidence type="ECO:0000256" key="9">
    <source>
        <dbReference type="SAM" id="SignalP"/>
    </source>
</evidence>
<evidence type="ECO:0000256" key="3">
    <source>
        <dbReference type="ARBA" id="ARBA00022737"/>
    </source>
</evidence>
<keyword evidence="6" id="KW-0325">Glycoprotein</keyword>
<dbReference type="PIRSF" id="PIRSF000615">
    <property type="entry name" value="TyrPK_CSF1-R"/>
    <property type="match status" value="1"/>
</dbReference>
<keyword evidence="8" id="KW-0812">Transmembrane</keyword>
<evidence type="ECO:0000259" key="10">
    <source>
        <dbReference type="PROSITE" id="PS50835"/>
    </source>
</evidence>
<evidence type="ECO:0000313" key="11">
    <source>
        <dbReference type="Proteomes" id="UP000515146"/>
    </source>
</evidence>
<proteinExistence type="predicted"/>
<keyword evidence="3" id="KW-0677">Repeat</keyword>
<dbReference type="InterPro" id="IPR013098">
    <property type="entry name" value="Ig_I-set"/>
</dbReference>
<evidence type="ECO:0000256" key="6">
    <source>
        <dbReference type="ARBA" id="ARBA00023180"/>
    </source>
</evidence>
<keyword evidence="7" id="KW-0393">Immunoglobulin domain</keyword>
<dbReference type="GO" id="GO:0008046">
    <property type="term" value="F:axon guidance receptor activity"/>
    <property type="evidence" value="ECO:0007669"/>
    <property type="project" value="TreeGrafter"/>
</dbReference>
<dbReference type="SUPFAM" id="SSF48726">
    <property type="entry name" value="Immunoglobulin"/>
    <property type="match status" value="3"/>
</dbReference>
<dbReference type="Pfam" id="PF13927">
    <property type="entry name" value="Ig_3"/>
    <property type="match status" value="1"/>
</dbReference>
<dbReference type="FunCoup" id="A0A6P6XVJ7">
    <property type="interactions" value="92"/>
</dbReference>
<feature type="domain" description="Ig-like" evidence="10">
    <location>
        <begin position="28"/>
        <end position="119"/>
    </location>
</feature>
<evidence type="ECO:0000256" key="5">
    <source>
        <dbReference type="ARBA" id="ARBA00023157"/>
    </source>
</evidence>
<dbReference type="RefSeq" id="XP_027196988.1">
    <property type="nucleotide sequence ID" value="XM_027341187.1"/>
</dbReference>
<dbReference type="PANTHER" id="PTHR45080">
    <property type="entry name" value="CONTACTIN 5"/>
    <property type="match status" value="1"/>
</dbReference>
<dbReference type="OrthoDB" id="10010359at2759"/>
<feature type="transmembrane region" description="Helical" evidence="8">
    <location>
        <begin position="348"/>
        <end position="365"/>
    </location>
</feature>
<keyword evidence="11" id="KW-1185">Reference proteome</keyword>
<dbReference type="InterPro" id="IPR013783">
    <property type="entry name" value="Ig-like_fold"/>
</dbReference>
<feature type="signal peptide" evidence="9">
    <location>
        <begin position="1"/>
        <end position="18"/>
    </location>
</feature>
<evidence type="ECO:0000313" key="12">
    <source>
        <dbReference type="RefSeq" id="XP_027196988.1"/>
    </source>
</evidence>
<dbReference type="InterPro" id="IPR050958">
    <property type="entry name" value="Cell_Adh-Cytoskel_Orgn"/>
</dbReference>
<dbReference type="SMART" id="SM00409">
    <property type="entry name" value="IG"/>
    <property type="match status" value="3"/>
</dbReference>
<dbReference type="GO" id="GO:0043025">
    <property type="term" value="C:neuronal cell body"/>
    <property type="evidence" value="ECO:0007669"/>
    <property type="project" value="TreeGrafter"/>
</dbReference>
<evidence type="ECO:0000256" key="8">
    <source>
        <dbReference type="SAM" id="Phobius"/>
    </source>
</evidence>
<evidence type="ECO:0000256" key="1">
    <source>
        <dbReference type="ARBA" id="ARBA00004236"/>
    </source>
</evidence>
<feature type="chain" id="PRO_5028125377" evidence="9">
    <location>
        <begin position="19"/>
        <end position="366"/>
    </location>
</feature>
<reference evidence="12" key="1">
    <citation type="submission" date="2025-08" db="UniProtKB">
        <authorList>
            <consortium name="RefSeq"/>
        </authorList>
    </citation>
    <scope>IDENTIFICATION</scope>
    <source>
        <strain evidence="12">Airmid</strain>
    </source>
</reference>
<dbReference type="AlphaFoldDB" id="A0A6P6XVJ7"/>
<dbReference type="InterPro" id="IPR007110">
    <property type="entry name" value="Ig-like_dom"/>
</dbReference>
<feature type="domain" description="Ig-like" evidence="10">
    <location>
        <begin position="228"/>
        <end position="326"/>
    </location>
</feature>
<dbReference type="InterPro" id="IPR036179">
    <property type="entry name" value="Ig-like_dom_sf"/>
</dbReference>
<dbReference type="InterPro" id="IPR003598">
    <property type="entry name" value="Ig_sub2"/>
</dbReference>
<keyword evidence="8" id="KW-1133">Transmembrane helix</keyword>
<dbReference type="PROSITE" id="PS50835">
    <property type="entry name" value="IG_LIKE"/>
    <property type="match status" value="3"/>
</dbReference>
<dbReference type="GO" id="GO:0007156">
    <property type="term" value="P:homophilic cell adhesion via plasma membrane adhesion molecules"/>
    <property type="evidence" value="ECO:0007669"/>
    <property type="project" value="TreeGrafter"/>
</dbReference>
<protein>
    <submittedName>
        <fullName evidence="12">Lachesin-like</fullName>
    </submittedName>
</protein>
<keyword evidence="9" id="KW-0732">Signal</keyword>
<dbReference type="OMA" id="IYRCEIT"/>
<dbReference type="GO" id="GO:0030424">
    <property type="term" value="C:axon"/>
    <property type="evidence" value="ECO:0007669"/>
    <property type="project" value="TreeGrafter"/>
</dbReference>
<dbReference type="Gene3D" id="2.60.40.10">
    <property type="entry name" value="Immunoglobulins"/>
    <property type="match status" value="3"/>
</dbReference>